<dbReference type="EMBL" id="JANIID010000017">
    <property type="protein sequence ID" value="MCQ8771969.1"/>
    <property type="molecule type" value="Genomic_DNA"/>
</dbReference>
<dbReference type="Proteomes" id="UP001142374">
    <property type="component" value="Unassembled WGS sequence"/>
</dbReference>
<protein>
    <submittedName>
        <fullName evidence="2">Uncharacterized protein</fullName>
    </submittedName>
</protein>
<accession>A0A9X2LJA7</accession>
<dbReference type="AlphaFoldDB" id="A0A9X2LJA7"/>
<evidence type="ECO:0000313" key="3">
    <source>
        <dbReference type="Proteomes" id="UP001142374"/>
    </source>
</evidence>
<sequence>MEIRAVGTLTGPPREFPEPDGPGAARLDGLEQALATIGETFPCLGTDVEMCRLAGRMLEGAWCERASSGPLPVGGPGLRTQDAPCSCVLCSHLPEPPRRHLRDYAWRRSDGLPLAVKTWPYRREFDCVLTGGWVWNRALQDAETGLGLRHRYEDDILTFPEYKRAGMTMDIAGTARSVEEGLAEDFSINGARALVSGLFTEYKRCVDEYWIGRHRAGSVSLPQSTPLDMTTYTMLQTMDCLWWHVPPDDQLWLEENLTTLVLSRVVDDMVDVRADSVTGEINNFWLASMPVHDKAALAACVIALNKYQCMPEALGVLWNVELVGNTAVWMALNGRHALWFDGITGGMPEADDCVLCRLQPNPCTGLLTSGVTLRVGERFGVQQLGSRATELSARCRSTHPEAWETFHAELGAFEALHGEWHGDTDTTWEILRRTYVAGVLACLAGGEGARDVQDASGPLGADLFHTLSLGGAPGWRENTALLVYMFGCAHPHFLWNTLGHACTSMGGDWLDG</sequence>
<dbReference type="RefSeq" id="WP_256790911.1">
    <property type="nucleotide sequence ID" value="NZ_JAATER010000146.1"/>
</dbReference>
<proteinExistence type="predicted"/>
<evidence type="ECO:0000313" key="2">
    <source>
        <dbReference type="EMBL" id="MCQ8771969.1"/>
    </source>
</evidence>
<gene>
    <name evidence="2" type="ORF">NQU55_19660</name>
</gene>
<comment type="caution">
    <text evidence="2">The sequence shown here is derived from an EMBL/GenBank/DDBJ whole genome shotgun (WGS) entry which is preliminary data.</text>
</comment>
<evidence type="ECO:0000256" key="1">
    <source>
        <dbReference type="SAM" id="MobiDB-lite"/>
    </source>
</evidence>
<name>A0A9X2LJA7_9ACTN</name>
<organism evidence="2 3">
    <name type="scientific">Streptomyces telluris</name>
    <dbReference type="NCBI Taxonomy" id="2720021"/>
    <lineage>
        <taxon>Bacteria</taxon>
        <taxon>Bacillati</taxon>
        <taxon>Actinomycetota</taxon>
        <taxon>Actinomycetes</taxon>
        <taxon>Kitasatosporales</taxon>
        <taxon>Streptomycetaceae</taxon>
        <taxon>Streptomyces</taxon>
    </lineage>
</organism>
<feature type="region of interest" description="Disordered" evidence="1">
    <location>
        <begin position="1"/>
        <end position="22"/>
    </location>
</feature>
<keyword evidence="3" id="KW-1185">Reference proteome</keyword>
<reference evidence="2" key="1">
    <citation type="submission" date="2022-06" db="EMBL/GenBank/DDBJ databases">
        <title>WGS of actinobacteria.</title>
        <authorList>
            <person name="Thawai C."/>
        </authorList>
    </citation>
    <scope>NUCLEOTIDE SEQUENCE</scope>
    <source>
        <strain evidence="2">AA8</strain>
    </source>
</reference>